<dbReference type="RefSeq" id="WP_048139527.1">
    <property type="nucleotide sequence ID" value="NZ_CP009516.1"/>
</dbReference>
<organism evidence="1 2">
    <name type="scientific">Methanosarcina horonobensis HB-1 = JCM 15518</name>
    <dbReference type="NCBI Taxonomy" id="1434110"/>
    <lineage>
        <taxon>Archaea</taxon>
        <taxon>Methanobacteriati</taxon>
        <taxon>Methanobacteriota</taxon>
        <taxon>Stenosarchaea group</taxon>
        <taxon>Methanomicrobia</taxon>
        <taxon>Methanosarcinales</taxon>
        <taxon>Methanosarcinaceae</taxon>
        <taxon>Methanosarcina</taxon>
    </lineage>
</organism>
<dbReference type="GeneID" id="62701898"/>
<dbReference type="AlphaFoldDB" id="A0A0E3SG22"/>
<reference evidence="1 2" key="1">
    <citation type="submission" date="2014-07" db="EMBL/GenBank/DDBJ databases">
        <title>Methanogenic archaea and the global carbon cycle.</title>
        <authorList>
            <person name="Henriksen J.R."/>
            <person name="Luke J."/>
            <person name="Reinhart S."/>
            <person name="Benedict M.N."/>
            <person name="Youngblut N.D."/>
            <person name="Metcalf M.E."/>
            <person name="Whitaker R.J."/>
            <person name="Metcalf W.W."/>
        </authorList>
    </citation>
    <scope>NUCLEOTIDE SEQUENCE [LARGE SCALE GENOMIC DNA]</scope>
    <source>
        <strain evidence="1 2">HB-1</strain>
    </source>
</reference>
<evidence type="ECO:0000313" key="1">
    <source>
        <dbReference type="EMBL" id="AKB78493.1"/>
    </source>
</evidence>
<dbReference type="HOGENOM" id="CLU_2340190_0_0_2"/>
<accession>A0A0E3SG22</accession>
<evidence type="ECO:0000313" key="2">
    <source>
        <dbReference type="Proteomes" id="UP000033101"/>
    </source>
</evidence>
<name>A0A0E3SG22_9EURY</name>
<dbReference type="EMBL" id="CP009516">
    <property type="protein sequence ID" value="AKB78493.1"/>
    <property type="molecule type" value="Genomic_DNA"/>
</dbReference>
<proteinExistence type="predicted"/>
<protein>
    <submittedName>
        <fullName evidence="1">Uncharacterized protein</fullName>
    </submittedName>
</protein>
<gene>
    <name evidence="1" type="ORF">MSHOH_2010</name>
</gene>
<dbReference type="OrthoDB" id="382826at2157"/>
<keyword evidence="2" id="KW-1185">Reference proteome</keyword>
<dbReference type="PATRIC" id="fig|1434110.4.peg.2556"/>
<dbReference type="Proteomes" id="UP000033101">
    <property type="component" value="Chromosome"/>
</dbReference>
<sequence length="97" mass="11624">MEDERYYKLHGLGHLTNPFNNSIGECKAEIWQDILKLHYGIITGRDIEEKYSNFYSISQLTVITPHELNRFKKLNNRKPWKEQVKPFNFYSCRISDN</sequence>
<dbReference type="KEGG" id="mhor:MSHOH_2010"/>